<evidence type="ECO:0000313" key="4">
    <source>
        <dbReference type="EMBL" id="ROR74163.1"/>
    </source>
</evidence>
<dbReference type="Pfam" id="PF00121">
    <property type="entry name" value="TIM"/>
    <property type="match status" value="1"/>
</dbReference>
<dbReference type="Gene3D" id="3.20.20.70">
    <property type="entry name" value="Aldolase class I"/>
    <property type="match status" value="1"/>
</dbReference>
<dbReference type="EC" id="5.3.1.1" evidence="3"/>
<comment type="catalytic activity">
    <reaction evidence="3">
        <text>D-glyceraldehyde 3-phosphate = dihydroxyacetone phosphate</text>
        <dbReference type="Rhea" id="RHEA:18585"/>
        <dbReference type="ChEBI" id="CHEBI:57642"/>
        <dbReference type="ChEBI" id="CHEBI:59776"/>
        <dbReference type="EC" id="5.3.1.1"/>
    </reaction>
</comment>
<dbReference type="NCBIfam" id="NF000722">
    <property type="entry name" value="PRK00042.2-1"/>
    <property type="match status" value="1"/>
</dbReference>
<dbReference type="RefSeq" id="WP_281270445.1">
    <property type="nucleotide sequence ID" value="NZ_RKHK01000001.1"/>
</dbReference>
<comment type="caution">
    <text evidence="4">The sequence shown here is derived from an EMBL/GenBank/DDBJ whole genome shotgun (WGS) entry which is preliminary data.</text>
</comment>
<gene>
    <name evidence="4" type="ORF">EDD31_2563</name>
</gene>
<sequence>MTTRWVGTSWKMHKTLAESVTYAQGLVAALRDEPGEYAGVQPFVIPSHTALASVDEALGPARDRPAGLLLGAQDAHWEDAGAWTGEVSVPQVADAGAQVIEIGHSERREHFADSIERTAWKVRAALRHGLMPLLCVGEPDAVQRAGGSREHVLDQARGALDGLSSDELDSVLIAYEPVWAIGEHGRTPHTAEIDGPLQSLQGEFGDRVQAVLYGGSVNAGNAVELLALGTVEGLFVGRAAWSLSGYLELLRLAAD</sequence>
<protein>
    <recommendedName>
        <fullName evidence="3">Triosephosphate isomerase</fullName>
        <ecNumber evidence="3">5.3.1.1</ecNumber>
    </recommendedName>
</protein>
<dbReference type="InterPro" id="IPR013785">
    <property type="entry name" value="Aldolase_TIM"/>
</dbReference>
<keyword evidence="3" id="KW-0963">Cytoplasm</keyword>
<keyword evidence="5" id="KW-1185">Reference proteome</keyword>
<evidence type="ECO:0000256" key="3">
    <source>
        <dbReference type="RuleBase" id="RU363013"/>
    </source>
</evidence>
<dbReference type="UniPathway" id="UPA00138"/>
<dbReference type="AlphaFoldDB" id="A0A3N2BFX7"/>
<dbReference type="PANTHER" id="PTHR21139">
    <property type="entry name" value="TRIOSEPHOSPHATE ISOMERASE"/>
    <property type="match status" value="1"/>
</dbReference>
<comment type="pathway">
    <text evidence="3">Carbohydrate biosynthesis; gluconeogenesis.</text>
</comment>
<dbReference type="GO" id="GO:0006096">
    <property type="term" value="P:glycolytic process"/>
    <property type="evidence" value="ECO:0007669"/>
    <property type="project" value="UniProtKB-UniPathway"/>
</dbReference>
<comment type="similarity">
    <text evidence="1 3">Belongs to the triosephosphate isomerase family.</text>
</comment>
<dbReference type="UniPathway" id="UPA00109">
    <property type="reaction ID" value="UER00189"/>
</dbReference>
<dbReference type="InterPro" id="IPR035990">
    <property type="entry name" value="TIM_sf"/>
</dbReference>
<name>A0A3N2BFX7_9MICO</name>
<organism evidence="4 5">
    <name type="scientific">Bogoriella caseilytica</name>
    <dbReference type="NCBI Taxonomy" id="56055"/>
    <lineage>
        <taxon>Bacteria</taxon>
        <taxon>Bacillati</taxon>
        <taxon>Actinomycetota</taxon>
        <taxon>Actinomycetes</taxon>
        <taxon>Micrococcales</taxon>
        <taxon>Bogoriellaceae</taxon>
        <taxon>Bogoriella</taxon>
    </lineage>
</organism>
<dbReference type="CDD" id="cd00311">
    <property type="entry name" value="TIM"/>
    <property type="match status" value="1"/>
</dbReference>
<comment type="subcellular location">
    <subcellularLocation>
        <location evidence="3">Cytoplasm</location>
    </subcellularLocation>
</comment>
<comment type="pathway">
    <text evidence="3">Carbohydrate degradation; glycolysis; D-glyceraldehyde 3-phosphate from glycerone phosphate: step 1/1.</text>
</comment>
<keyword evidence="2 3" id="KW-0413">Isomerase</keyword>
<reference evidence="4 5" key="1">
    <citation type="submission" date="2018-11" db="EMBL/GenBank/DDBJ databases">
        <title>Sequencing the genomes of 1000 actinobacteria strains.</title>
        <authorList>
            <person name="Klenk H.-P."/>
        </authorList>
    </citation>
    <scope>NUCLEOTIDE SEQUENCE [LARGE SCALE GENOMIC DNA]</scope>
    <source>
        <strain evidence="4 5">DSM 11294</strain>
    </source>
</reference>
<dbReference type="PROSITE" id="PS51440">
    <property type="entry name" value="TIM_2"/>
    <property type="match status" value="1"/>
</dbReference>
<keyword evidence="3" id="KW-0324">Glycolysis</keyword>
<dbReference type="GO" id="GO:0004807">
    <property type="term" value="F:triose-phosphate isomerase activity"/>
    <property type="evidence" value="ECO:0007669"/>
    <property type="project" value="UniProtKB-EC"/>
</dbReference>
<dbReference type="EMBL" id="RKHK01000001">
    <property type="protein sequence ID" value="ROR74163.1"/>
    <property type="molecule type" value="Genomic_DNA"/>
</dbReference>
<evidence type="ECO:0000256" key="1">
    <source>
        <dbReference type="ARBA" id="ARBA00007422"/>
    </source>
</evidence>
<dbReference type="GO" id="GO:0046166">
    <property type="term" value="P:glyceraldehyde-3-phosphate biosynthetic process"/>
    <property type="evidence" value="ECO:0007669"/>
    <property type="project" value="TreeGrafter"/>
</dbReference>
<dbReference type="GO" id="GO:0019563">
    <property type="term" value="P:glycerol catabolic process"/>
    <property type="evidence" value="ECO:0007669"/>
    <property type="project" value="TreeGrafter"/>
</dbReference>
<accession>A0A3N2BFX7</accession>
<dbReference type="Proteomes" id="UP000280668">
    <property type="component" value="Unassembled WGS sequence"/>
</dbReference>
<dbReference type="InterPro" id="IPR000652">
    <property type="entry name" value="Triosephosphate_isomerase"/>
</dbReference>
<dbReference type="GO" id="GO:0005829">
    <property type="term" value="C:cytosol"/>
    <property type="evidence" value="ECO:0007669"/>
    <property type="project" value="TreeGrafter"/>
</dbReference>
<dbReference type="GO" id="GO:0006094">
    <property type="term" value="P:gluconeogenesis"/>
    <property type="evidence" value="ECO:0007669"/>
    <property type="project" value="UniProtKB-UniPathway"/>
</dbReference>
<evidence type="ECO:0000256" key="2">
    <source>
        <dbReference type="ARBA" id="ARBA00023235"/>
    </source>
</evidence>
<keyword evidence="3" id="KW-0312">Gluconeogenesis</keyword>
<dbReference type="SUPFAM" id="SSF51351">
    <property type="entry name" value="Triosephosphate isomerase (TIM)"/>
    <property type="match status" value="1"/>
</dbReference>
<proteinExistence type="inferred from homology"/>
<comment type="subunit">
    <text evidence="3">Homodimer.</text>
</comment>
<evidence type="ECO:0000313" key="5">
    <source>
        <dbReference type="Proteomes" id="UP000280668"/>
    </source>
</evidence>
<dbReference type="PANTHER" id="PTHR21139:SF42">
    <property type="entry name" value="TRIOSEPHOSPHATE ISOMERASE"/>
    <property type="match status" value="1"/>
</dbReference>